<organism evidence="2 3">
    <name type="scientific">Phocaeicola sartorii</name>
    <dbReference type="NCBI Taxonomy" id="671267"/>
    <lineage>
        <taxon>Bacteria</taxon>
        <taxon>Pseudomonadati</taxon>
        <taxon>Bacteroidota</taxon>
        <taxon>Bacteroidia</taxon>
        <taxon>Bacteroidales</taxon>
        <taxon>Bacteroidaceae</taxon>
        <taxon>Phocaeicola</taxon>
    </lineage>
</organism>
<keyword evidence="1" id="KW-0472">Membrane</keyword>
<proteinExistence type="predicted"/>
<sequence length="74" mass="8374">MMTESIIPLKASNKVVLKYSSTKNSIFIFPTTLSGMAFTYYPLLMSKVTPSLNCRIKKEDMILLADCANHRKPM</sequence>
<dbReference type="AlphaFoldDB" id="R9IDW1"/>
<dbReference type="Proteomes" id="UP000014200">
    <property type="component" value="Unassembled WGS sequence"/>
</dbReference>
<dbReference type="HOGENOM" id="CLU_2680032_0_0_10"/>
<dbReference type="PATRIC" id="fig|1235788.3.peg.2736"/>
<keyword evidence="1" id="KW-1133">Transmembrane helix</keyword>
<keyword evidence="3" id="KW-1185">Reference proteome</keyword>
<gene>
    <name evidence="2" type="ORF">C802_02666</name>
</gene>
<dbReference type="EMBL" id="ASSP01000017">
    <property type="protein sequence ID" value="EOS11555.1"/>
    <property type="molecule type" value="Genomic_DNA"/>
</dbReference>
<comment type="caution">
    <text evidence="2">The sequence shown here is derived from an EMBL/GenBank/DDBJ whole genome shotgun (WGS) entry which is preliminary data.</text>
</comment>
<evidence type="ECO:0000256" key="1">
    <source>
        <dbReference type="SAM" id="Phobius"/>
    </source>
</evidence>
<evidence type="ECO:0000313" key="2">
    <source>
        <dbReference type="EMBL" id="EOS11555.1"/>
    </source>
</evidence>
<keyword evidence="1" id="KW-0812">Transmembrane</keyword>
<accession>R9IDW1</accession>
<protein>
    <submittedName>
        <fullName evidence="2">Uncharacterized protein</fullName>
    </submittedName>
</protein>
<name>R9IDW1_9BACT</name>
<reference evidence="2 3" key="1">
    <citation type="submission" date="2013-04" db="EMBL/GenBank/DDBJ databases">
        <title>The Genome Sequence of Bacteroides massiliensis dnLKV3.</title>
        <authorList>
            <consortium name="The Broad Institute Genomics Platform"/>
            <consortium name="The Broad Institute Genome Sequencing Center for Infectious Disease"/>
            <person name="Earl A."/>
            <person name="Xavier R."/>
            <person name="Kuhn K."/>
            <person name="Stappenbeck T."/>
            <person name="Walker B."/>
            <person name="Young S."/>
            <person name="Zeng Q."/>
            <person name="Gargeya S."/>
            <person name="Fitzgerald M."/>
            <person name="Haas B."/>
            <person name="Abouelleil A."/>
            <person name="Allen A.W."/>
            <person name="Alvarado L."/>
            <person name="Arachchi H.M."/>
            <person name="Berlin A.M."/>
            <person name="Chapman S.B."/>
            <person name="Gainer-Dewar J."/>
            <person name="Goldberg J."/>
            <person name="Griggs A."/>
            <person name="Gujja S."/>
            <person name="Hansen M."/>
            <person name="Howarth C."/>
            <person name="Imamovic A."/>
            <person name="Ireland A."/>
            <person name="Larimer J."/>
            <person name="McCowan C."/>
            <person name="Murphy C."/>
            <person name="Pearson M."/>
            <person name="Poon T.W."/>
            <person name="Priest M."/>
            <person name="Roberts A."/>
            <person name="Saif S."/>
            <person name="Shea T."/>
            <person name="Sisk P."/>
            <person name="Sykes S."/>
            <person name="Wortman J."/>
            <person name="Nusbaum C."/>
            <person name="Birren B."/>
        </authorList>
    </citation>
    <scope>NUCLEOTIDE SEQUENCE [LARGE SCALE GENOMIC DNA]</scope>
    <source>
        <strain evidence="3">dnLKV3</strain>
    </source>
</reference>
<evidence type="ECO:0000313" key="3">
    <source>
        <dbReference type="Proteomes" id="UP000014200"/>
    </source>
</evidence>
<feature type="transmembrane region" description="Helical" evidence="1">
    <location>
        <begin position="26"/>
        <end position="43"/>
    </location>
</feature>